<evidence type="ECO:0000313" key="2">
    <source>
        <dbReference type="Proteomes" id="UP001159405"/>
    </source>
</evidence>
<evidence type="ECO:0000313" key="1">
    <source>
        <dbReference type="EMBL" id="CAH3125288.1"/>
    </source>
</evidence>
<proteinExistence type="predicted"/>
<gene>
    <name evidence="1" type="ORF">PLOB_00031814</name>
</gene>
<accession>A0ABN8NY00</accession>
<name>A0ABN8NY00_9CNID</name>
<feature type="non-terminal residue" evidence="1">
    <location>
        <position position="1"/>
    </location>
</feature>
<reference evidence="1 2" key="1">
    <citation type="submission" date="2022-05" db="EMBL/GenBank/DDBJ databases">
        <authorList>
            <consortium name="Genoscope - CEA"/>
            <person name="William W."/>
        </authorList>
    </citation>
    <scope>NUCLEOTIDE SEQUENCE [LARGE SCALE GENOMIC DNA]</scope>
</reference>
<keyword evidence="2" id="KW-1185">Reference proteome</keyword>
<protein>
    <submittedName>
        <fullName evidence="1">Uncharacterized protein</fullName>
    </submittedName>
</protein>
<sequence>SATSISNHASSLLCSSKHIYRREAPNFANVPIITMATLLKRQGDVSRPLLHLSFSFLFVFRDEVLKATSLPLLHFVVACSKRHCAREAAHFLLLLFLCPHTTEQGPGNTNPGGSQGSLLEEPFTAARFTNRNIMILQNDRVITIYIQNYKTSKYAGSDTASIQVSSELCRFFWRYVPEFR</sequence>
<comment type="caution">
    <text evidence="1">The sequence shown here is derived from an EMBL/GenBank/DDBJ whole genome shotgun (WGS) entry which is preliminary data.</text>
</comment>
<dbReference type="EMBL" id="CALNXK010000041">
    <property type="protein sequence ID" value="CAH3125288.1"/>
    <property type="molecule type" value="Genomic_DNA"/>
</dbReference>
<dbReference type="Proteomes" id="UP001159405">
    <property type="component" value="Unassembled WGS sequence"/>
</dbReference>
<organism evidence="1 2">
    <name type="scientific">Porites lobata</name>
    <dbReference type="NCBI Taxonomy" id="104759"/>
    <lineage>
        <taxon>Eukaryota</taxon>
        <taxon>Metazoa</taxon>
        <taxon>Cnidaria</taxon>
        <taxon>Anthozoa</taxon>
        <taxon>Hexacorallia</taxon>
        <taxon>Scleractinia</taxon>
        <taxon>Fungiina</taxon>
        <taxon>Poritidae</taxon>
        <taxon>Porites</taxon>
    </lineage>
</organism>